<dbReference type="Proteomes" id="UP000334923">
    <property type="component" value="Unassembled WGS sequence"/>
</dbReference>
<accession>A0A5E6ME56</accession>
<protein>
    <submittedName>
        <fullName evidence="1">Uncharacterized protein</fullName>
    </submittedName>
</protein>
<organism evidence="1 2">
    <name type="scientific">Methylacidimicrobium tartarophylax</name>
    <dbReference type="NCBI Taxonomy" id="1041768"/>
    <lineage>
        <taxon>Bacteria</taxon>
        <taxon>Pseudomonadati</taxon>
        <taxon>Verrucomicrobiota</taxon>
        <taxon>Methylacidimicrobium</taxon>
    </lineage>
</organism>
<proteinExistence type="predicted"/>
<evidence type="ECO:0000313" key="1">
    <source>
        <dbReference type="EMBL" id="VVM07384.1"/>
    </source>
</evidence>
<dbReference type="AlphaFoldDB" id="A0A5E6ME56"/>
<dbReference type="RefSeq" id="WP_178087027.1">
    <property type="nucleotide sequence ID" value="NZ_CABFVA020000091.1"/>
</dbReference>
<keyword evidence="2" id="KW-1185">Reference proteome</keyword>
<dbReference type="EMBL" id="CABFVA020000091">
    <property type="protein sequence ID" value="VVM07384.1"/>
    <property type="molecule type" value="Genomic_DNA"/>
</dbReference>
<gene>
    <name evidence="1" type="ORF">MAMT_01722</name>
</gene>
<evidence type="ECO:0000313" key="2">
    <source>
        <dbReference type="Proteomes" id="UP000334923"/>
    </source>
</evidence>
<reference evidence="1 2" key="1">
    <citation type="submission" date="2019-09" db="EMBL/GenBank/DDBJ databases">
        <authorList>
            <person name="Cremers G."/>
        </authorList>
    </citation>
    <scope>NUCLEOTIDE SEQUENCE [LARGE SCALE GENOMIC DNA]</scope>
    <source>
        <strain evidence="1">4A</strain>
    </source>
</reference>
<name>A0A5E6ME56_9BACT</name>
<sequence>MRQKIGHYFIDTAGALLVAVALDRFAPEPIHSWLRNGWSMTGDAMEAVVHWIGRLFH</sequence>